<sequence>MKGLKFLYKTPLILTMSAVLIGCNTAKQEQSNKDTATQEKSTEKNTQWSYEGTTGPEHWGELKPEYKMCLNGQEQSPIDIKTEQIKSTVEDSNHLQINYQPISFSIKNNGHSIEGKANSSDDYLMLGESRYTLKQFHFHTPSEHQFEGKHADMELHLVHQNDQGQLAVVGIMIKEGQKNEGFAEMWGNLLNSKNSQGDVQHTIDIKQLLPSDHSSFHYMGSLTTPPCTENVQWIVMKQTIEMSKKQIETFHKLFPTNNRPVQPINGREVS</sequence>
<dbReference type="GO" id="GO:0004089">
    <property type="term" value="F:carbonate dehydratase activity"/>
    <property type="evidence" value="ECO:0007669"/>
    <property type="project" value="UniProtKB-EC"/>
</dbReference>
<keyword evidence="5 10" id="KW-0456">Lyase</keyword>
<dbReference type="Proteomes" id="UP000195696">
    <property type="component" value="Unassembled WGS sequence"/>
</dbReference>
<dbReference type="SMART" id="SM01057">
    <property type="entry name" value="Carb_anhydrase"/>
    <property type="match status" value="1"/>
</dbReference>
<dbReference type="EC" id="4.2.1.1" evidence="2"/>
<feature type="signal peptide" evidence="8">
    <location>
        <begin position="1"/>
        <end position="21"/>
    </location>
</feature>
<comment type="similarity">
    <text evidence="1">Belongs to the alpha-carbonic anhydrase family.</text>
</comment>
<evidence type="ECO:0000313" key="11">
    <source>
        <dbReference type="Proteomes" id="UP000195696"/>
    </source>
</evidence>
<evidence type="ECO:0000256" key="7">
    <source>
        <dbReference type="SAM" id="MobiDB-lite"/>
    </source>
</evidence>
<reference evidence="10 11" key="1">
    <citation type="submission" date="2016-08" db="EMBL/GenBank/DDBJ databases">
        <authorList>
            <person name="Seilhamer J.J."/>
        </authorList>
    </citation>
    <scope>NUCLEOTIDE SEQUENCE [LARGE SCALE GENOMIC DNA]</scope>
    <source>
        <strain evidence="10 11">SDA_GO95</strain>
    </source>
</reference>
<evidence type="ECO:0000256" key="8">
    <source>
        <dbReference type="SAM" id="SignalP"/>
    </source>
</evidence>
<evidence type="ECO:0000256" key="2">
    <source>
        <dbReference type="ARBA" id="ARBA00012925"/>
    </source>
</evidence>
<name>A0A1C4F3N4_BACMY</name>
<evidence type="ECO:0000256" key="5">
    <source>
        <dbReference type="ARBA" id="ARBA00023239"/>
    </source>
</evidence>
<dbReference type="AlphaFoldDB" id="A0A1C4F3N4"/>
<dbReference type="EMBL" id="FMAK01000072">
    <property type="protein sequence ID" value="SCB71513.1"/>
    <property type="molecule type" value="Genomic_DNA"/>
</dbReference>
<evidence type="ECO:0000256" key="6">
    <source>
        <dbReference type="ARBA" id="ARBA00048348"/>
    </source>
</evidence>
<dbReference type="SUPFAM" id="SSF51069">
    <property type="entry name" value="Carbonic anhydrase"/>
    <property type="match status" value="1"/>
</dbReference>
<feature type="compositionally biased region" description="Basic and acidic residues" evidence="7">
    <location>
        <begin position="30"/>
        <end position="43"/>
    </location>
</feature>
<evidence type="ECO:0000256" key="4">
    <source>
        <dbReference type="ARBA" id="ARBA00022833"/>
    </source>
</evidence>
<dbReference type="InterPro" id="IPR041891">
    <property type="entry name" value="Alpha_CA_prokaryot-like"/>
</dbReference>
<keyword evidence="8" id="KW-0732">Signal</keyword>
<evidence type="ECO:0000313" key="10">
    <source>
        <dbReference type="EMBL" id="SCB71513.1"/>
    </source>
</evidence>
<evidence type="ECO:0000259" key="9">
    <source>
        <dbReference type="PROSITE" id="PS51144"/>
    </source>
</evidence>
<dbReference type="RefSeq" id="WP_088079254.1">
    <property type="nucleotide sequence ID" value="NZ_CP036028.1"/>
</dbReference>
<dbReference type="CDD" id="cd03124">
    <property type="entry name" value="alpha_CA_prokaryotic_like"/>
    <property type="match status" value="1"/>
</dbReference>
<evidence type="ECO:0000256" key="3">
    <source>
        <dbReference type="ARBA" id="ARBA00022723"/>
    </source>
</evidence>
<protein>
    <recommendedName>
        <fullName evidence="2">carbonic anhydrase</fullName>
        <ecNumber evidence="2">4.2.1.1</ecNumber>
    </recommendedName>
</protein>
<organism evidence="10 11">
    <name type="scientific">Bacillus mycoides</name>
    <dbReference type="NCBI Taxonomy" id="1405"/>
    <lineage>
        <taxon>Bacteria</taxon>
        <taxon>Bacillati</taxon>
        <taxon>Bacillota</taxon>
        <taxon>Bacilli</taxon>
        <taxon>Bacillales</taxon>
        <taxon>Bacillaceae</taxon>
        <taxon>Bacillus</taxon>
        <taxon>Bacillus cereus group</taxon>
    </lineage>
</organism>
<feature type="domain" description="Alpha-carbonic anhydrase" evidence="9">
    <location>
        <begin position="46"/>
        <end position="270"/>
    </location>
</feature>
<accession>A0A1C4F3N4</accession>
<dbReference type="InterPro" id="IPR023561">
    <property type="entry name" value="Carbonic_anhydrase_a-class"/>
</dbReference>
<dbReference type="Gene3D" id="3.10.200.10">
    <property type="entry name" value="Alpha carbonic anhydrase"/>
    <property type="match status" value="1"/>
</dbReference>
<dbReference type="PANTHER" id="PTHR18952">
    <property type="entry name" value="CARBONIC ANHYDRASE"/>
    <property type="match status" value="1"/>
</dbReference>
<dbReference type="PROSITE" id="PS51257">
    <property type="entry name" value="PROKAR_LIPOPROTEIN"/>
    <property type="match status" value="1"/>
</dbReference>
<keyword evidence="3" id="KW-0479">Metal-binding</keyword>
<dbReference type="PROSITE" id="PS51144">
    <property type="entry name" value="ALPHA_CA_2"/>
    <property type="match status" value="1"/>
</dbReference>
<feature type="chain" id="PRO_5039617006" description="carbonic anhydrase" evidence="8">
    <location>
        <begin position="22"/>
        <end position="270"/>
    </location>
</feature>
<evidence type="ECO:0000256" key="1">
    <source>
        <dbReference type="ARBA" id="ARBA00010718"/>
    </source>
</evidence>
<feature type="region of interest" description="Disordered" evidence="7">
    <location>
        <begin position="27"/>
        <end position="58"/>
    </location>
</feature>
<dbReference type="PANTHER" id="PTHR18952:SF265">
    <property type="entry name" value="CARBONIC ANHYDRASE"/>
    <property type="match status" value="1"/>
</dbReference>
<dbReference type="Pfam" id="PF00194">
    <property type="entry name" value="Carb_anhydrase"/>
    <property type="match status" value="1"/>
</dbReference>
<proteinExistence type="inferred from homology"/>
<gene>
    <name evidence="10" type="ORF">BWGO95_05755</name>
</gene>
<dbReference type="InterPro" id="IPR001148">
    <property type="entry name" value="CA_dom"/>
</dbReference>
<dbReference type="InterPro" id="IPR036398">
    <property type="entry name" value="CA_dom_sf"/>
</dbReference>
<dbReference type="GO" id="GO:0008270">
    <property type="term" value="F:zinc ion binding"/>
    <property type="evidence" value="ECO:0007669"/>
    <property type="project" value="InterPro"/>
</dbReference>
<comment type="catalytic activity">
    <reaction evidence="6">
        <text>hydrogencarbonate + H(+) = CO2 + H2O</text>
        <dbReference type="Rhea" id="RHEA:10748"/>
        <dbReference type="ChEBI" id="CHEBI:15377"/>
        <dbReference type="ChEBI" id="CHEBI:15378"/>
        <dbReference type="ChEBI" id="CHEBI:16526"/>
        <dbReference type="ChEBI" id="CHEBI:17544"/>
        <dbReference type="EC" id="4.2.1.1"/>
    </reaction>
</comment>
<keyword evidence="4" id="KW-0862">Zinc</keyword>